<dbReference type="STRING" id="59733.SAMN05421769_1567"/>
<accession>A0A1N6FSN7</accession>
<dbReference type="SUPFAM" id="SSF52540">
    <property type="entry name" value="P-loop containing nucleoside triphosphate hydrolases"/>
    <property type="match status" value="1"/>
</dbReference>
<reference evidence="2" key="1">
    <citation type="submission" date="2016-12" db="EMBL/GenBank/DDBJ databases">
        <authorList>
            <person name="Varghese N."/>
            <person name="Submissions S."/>
        </authorList>
    </citation>
    <scope>NUCLEOTIDE SEQUENCE [LARGE SCALE GENOMIC DNA]</scope>
    <source>
        <strain evidence="2">DSM 16779</strain>
    </source>
</reference>
<dbReference type="AlphaFoldDB" id="A0A1N6FSN7"/>
<evidence type="ECO:0000313" key="1">
    <source>
        <dbReference type="EMBL" id="SIN98242.1"/>
    </source>
</evidence>
<dbReference type="EMBL" id="FSRQ01000001">
    <property type="protein sequence ID" value="SIN98242.1"/>
    <property type="molecule type" value="Genomic_DNA"/>
</dbReference>
<dbReference type="SUPFAM" id="SSF89550">
    <property type="entry name" value="PHP domain-like"/>
    <property type="match status" value="1"/>
</dbReference>
<dbReference type="InterPro" id="IPR016195">
    <property type="entry name" value="Pol/histidinol_Pase-like"/>
</dbReference>
<sequence length="929" mass="108466">MAVNRGSEWRKWDLHVHTPYTFLNRYKCEESEFIEKIKNENISCIGITNYFKFDNREFELKDKLEKEGITTFLNLEIRLDYQNKEDDCLDLHIIFSNSVEKENIEKFLHNMNVNISGNDKKCIDLNEKSDFENAVINFDKLKECLEEESIGLRGKYLIGFLSRGKGNARTSTNYEKLTKHADILIHSTDNPKNIDEDAKFWMAYKRPLLQNSDAHSLDSIGKKFTWIKAEPTFEGLKQIIYEPSERIKIQIAEPESEKLDNLMIGEVSFQSSDNKFTPEIIKFNKNLNVIIGGKSSGKSILLYKIARTLNAEVLLNNADEDLLKNNILKYKDSDDNKFKDLYDLSEGDNGFNFKVKLFSGSEQLIVDRSNQSSILPSIKYIPQNHLSNLVDKSRKSGNTLKKLIRDLILEEPDFRKKYNDFVENAMRNDRQREQDVDYYFSLKEAIKKKEEELLTRGATKALEEGVASNKDKLKQLSASFTPDESQEYNKLNERINLLKIEESKINSDSDKIKNFNDEVKRFLNEFVNRKRILNDSLEVDTIKTTFLPKYNFIEDALNNVNNIENEINKNEEGKFIQENIFKINLLKIKQEQIDIENKLKPFTEKFANQKQIESIQKSISEDQKKLSEIHQFRKEIDDNIANLKVQKQKIFDELEKNFKLYIKVLEELEPRISSIENEDDKIDIIGSIKYNFPKFREMVESIINQKKFNNENCKYLYQYERDNNVKSALSEIDFNYIKNDLKNLFEKIEDNPGILKGNNTERDACKKVLTDYFFDHWDVKSDNDDIHKMSTGKASFVLLKLIIKLSKDNGPILIDQPEDNLDNRSVSKELVEYLKLRKRERQIILVTHNPNIVVNADAENIIVANQNGQNDSDSDSPYKFDYINGALEDSFNDKDCKDLLKSMGIREHIAEIVEGGKEAFKKREEKYGF</sequence>
<dbReference type="NCBIfam" id="NF045780">
    <property type="entry name" value="TrlF_fam_ATP"/>
    <property type="match status" value="1"/>
</dbReference>
<organism evidence="1 2">
    <name type="scientific">Chryseobacterium scophthalmum</name>
    <dbReference type="NCBI Taxonomy" id="59733"/>
    <lineage>
        <taxon>Bacteria</taxon>
        <taxon>Pseudomonadati</taxon>
        <taxon>Bacteroidota</taxon>
        <taxon>Flavobacteriia</taxon>
        <taxon>Flavobacteriales</taxon>
        <taxon>Weeksellaceae</taxon>
        <taxon>Chryseobacterium group</taxon>
        <taxon>Chryseobacterium</taxon>
    </lineage>
</organism>
<keyword evidence="2" id="KW-1185">Reference proteome</keyword>
<protein>
    <submittedName>
        <fullName evidence="1">Uncharacterized protein</fullName>
    </submittedName>
</protein>
<dbReference type="InterPro" id="IPR027417">
    <property type="entry name" value="P-loop_NTPase"/>
</dbReference>
<dbReference type="Gene3D" id="3.20.20.140">
    <property type="entry name" value="Metal-dependent hydrolases"/>
    <property type="match status" value="1"/>
</dbReference>
<dbReference type="OrthoDB" id="9791620at2"/>
<dbReference type="Gene3D" id="3.40.50.300">
    <property type="entry name" value="P-loop containing nucleotide triphosphate hydrolases"/>
    <property type="match status" value="1"/>
</dbReference>
<dbReference type="Proteomes" id="UP000184782">
    <property type="component" value="Unassembled WGS sequence"/>
</dbReference>
<dbReference type="RefSeq" id="WP_074229707.1">
    <property type="nucleotide sequence ID" value="NZ_FSRQ01000001.1"/>
</dbReference>
<proteinExistence type="predicted"/>
<evidence type="ECO:0000313" key="2">
    <source>
        <dbReference type="Proteomes" id="UP000184782"/>
    </source>
</evidence>
<gene>
    <name evidence="1" type="ORF">SAMN05421769_1567</name>
</gene>
<dbReference type="InterPro" id="IPR054787">
    <property type="entry name" value="TrlF_ATPase"/>
</dbReference>
<name>A0A1N6FSN7_9FLAO</name>